<evidence type="ECO:0000313" key="3">
    <source>
        <dbReference type="Proteomes" id="UP001249851"/>
    </source>
</evidence>
<dbReference type="AlphaFoldDB" id="A0AAD9QNQ4"/>
<name>A0AAD9QNQ4_ACRCE</name>
<protein>
    <submittedName>
        <fullName evidence="2">Uncharacterized protein</fullName>
    </submittedName>
</protein>
<dbReference type="PANTHER" id="PTHR34615:SF1">
    <property type="entry name" value="PX DOMAIN-CONTAINING PROTEIN"/>
    <property type="match status" value="1"/>
</dbReference>
<accession>A0AAD9QNQ4</accession>
<comment type="caution">
    <text evidence="2">The sequence shown here is derived from an EMBL/GenBank/DDBJ whole genome shotgun (WGS) entry which is preliminary data.</text>
</comment>
<reference evidence="2" key="2">
    <citation type="journal article" date="2023" name="Science">
        <title>Genomic signatures of disease resistance in endangered staghorn corals.</title>
        <authorList>
            <person name="Vollmer S.V."/>
            <person name="Selwyn J.D."/>
            <person name="Despard B.A."/>
            <person name="Roesel C.L."/>
        </authorList>
    </citation>
    <scope>NUCLEOTIDE SEQUENCE</scope>
    <source>
        <strain evidence="2">K2</strain>
    </source>
</reference>
<evidence type="ECO:0000313" key="2">
    <source>
        <dbReference type="EMBL" id="KAK2564638.1"/>
    </source>
</evidence>
<proteinExistence type="predicted"/>
<feature type="region of interest" description="Disordered" evidence="1">
    <location>
        <begin position="1"/>
        <end position="20"/>
    </location>
</feature>
<sequence>MAAEGGSSEGSSSDSSDDDSMDDLELLLLQNVFCGREFDVHLNFEDISEDDFPSLFRKKKLWYKYEQTKKRRFQKHDFVRFVNGLKLPDFYFCQQRSVCPGTEALLILLRRLSYPNRWCDLTHMFGRPEPELSMIFNE</sequence>
<organism evidence="2 3">
    <name type="scientific">Acropora cervicornis</name>
    <name type="common">Staghorn coral</name>
    <dbReference type="NCBI Taxonomy" id="6130"/>
    <lineage>
        <taxon>Eukaryota</taxon>
        <taxon>Metazoa</taxon>
        <taxon>Cnidaria</taxon>
        <taxon>Anthozoa</taxon>
        <taxon>Hexacorallia</taxon>
        <taxon>Scleractinia</taxon>
        <taxon>Astrocoeniina</taxon>
        <taxon>Acroporidae</taxon>
        <taxon>Acropora</taxon>
    </lineage>
</organism>
<evidence type="ECO:0000256" key="1">
    <source>
        <dbReference type="SAM" id="MobiDB-lite"/>
    </source>
</evidence>
<dbReference type="EMBL" id="JARQWQ010000022">
    <property type="protein sequence ID" value="KAK2564638.1"/>
    <property type="molecule type" value="Genomic_DNA"/>
</dbReference>
<feature type="compositionally biased region" description="Low complexity" evidence="1">
    <location>
        <begin position="1"/>
        <end position="14"/>
    </location>
</feature>
<reference evidence="2" key="1">
    <citation type="journal article" date="2023" name="G3 (Bethesda)">
        <title>Whole genome assembly and annotation of the endangered Caribbean coral Acropora cervicornis.</title>
        <authorList>
            <person name="Selwyn J.D."/>
            <person name="Vollmer S.V."/>
        </authorList>
    </citation>
    <scope>NUCLEOTIDE SEQUENCE</scope>
    <source>
        <strain evidence="2">K2</strain>
    </source>
</reference>
<gene>
    <name evidence="2" type="ORF">P5673_012110</name>
</gene>
<keyword evidence="3" id="KW-1185">Reference proteome</keyword>
<dbReference type="Proteomes" id="UP001249851">
    <property type="component" value="Unassembled WGS sequence"/>
</dbReference>
<feature type="non-terminal residue" evidence="2">
    <location>
        <position position="1"/>
    </location>
</feature>
<dbReference type="PANTHER" id="PTHR34615">
    <property type="entry name" value="PX DOMAIN-CONTAINING PROTEIN"/>
    <property type="match status" value="1"/>
</dbReference>